<dbReference type="AlphaFoldDB" id="A0A948X964"/>
<dbReference type="CDD" id="cd00063">
    <property type="entry name" value="FN3"/>
    <property type="match status" value="1"/>
</dbReference>
<evidence type="ECO:0000259" key="1">
    <source>
        <dbReference type="Pfam" id="PF13201"/>
    </source>
</evidence>
<evidence type="ECO:0000313" key="3">
    <source>
        <dbReference type="Proteomes" id="UP000784286"/>
    </source>
</evidence>
<dbReference type="EMBL" id="JAHLFJ010000108">
    <property type="protein sequence ID" value="MBU3857218.1"/>
    <property type="molecule type" value="Genomic_DNA"/>
</dbReference>
<sequence>MKRILFILCSLVLLGACRQEDRWSDAGEGTLLLDMRQGEEVKVVSRAEGDETEDGVSDPAEALKETARVRVFQGNKLVRKYKGWGGEVESGITLASGDDYKVRVTAGDSVAASFDSKFYAGEEPFIIAKGQQTTVNVTCNIANALVKVNFDKEFDTYLKSAEVNVAVDAENGGLNYQWTSSEEAAESPVGYYTFPQGKKYFICTLTGVTKSGEKFTQTDRIENAEEATLYTLTYNYGQGGEEPEIPEQGGSFFELQVDETPLIKREESVGIYQRPVIRWTNDNVVLPDGEDWTLEPGTEVSLVTLVSASSVLSQVTVEGSLLAALDIASGDLLDEAFRLELQNKGIDVALDSESRLTVNWNAALNALFENEGVYELTVAAADANNKSRTAALSIVVSDSNVRAIAIPYIYEIWADRATLYAEVIEGKNPTGTLTFRYRQKGTGSWTEGIAASREGNQIKSVLLTGLVPGTTYEYQVLEDTKVSNVIQEFTTETAVQLPNAGFEKWSGSTPMLIYGSGEEMFWDSGNHGSATLNIDVTTSDSSIKHGGSYSAKLKSAYPSLLGIGKFAAGNLFIGKYLATSGTNGVLGWGRPFATRPLALRGHIRYVSGTVDRGGNHIANDQPDQGIVYIALTDGEPETYDDGSQWAFIVKTADPKLFDPNAENVLAYGEQVWTSSTDGSGMVEFTIPLDYRATDRIPARIILVASASRYGDYFEGSTGSTMWLDDLELIYEESELEK</sequence>
<dbReference type="Pfam" id="PF13201">
    <property type="entry name" value="PCMD"/>
    <property type="match status" value="1"/>
</dbReference>
<dbReference type="Pfam" id="PF14900">
    <property type="entry name" value="DUF4493"/>
    <property type="match status" value="1"/>
</dbReference>
<proteinExistence type="predicted"/>
<accession>A0A948X964</accession>
<evidence type="ECO:0000313" key="2">
    <source>
        <dbReference type="EMBL" id="MBU3857218.1"/>
    </source>
</evidence>
<dbReference type="InterPro" id="IPR038653">
    <property type="entry name" value="Put_CMD_sf"/>
</dbReference>
<dbReference type="Proteomes" id="UP000784286">
    <property type="component" value="Unassembled WGS sequence"/>
</dbReference>
<dbReference type="InterPro" id="IPR027840">
    <property type="entry name" value="DUF4493"/>
</dbReference>
<comment type="caution">
    <text evidence="2">The sequence shown here is derived from an EMBL/GenBank/DDBJ whole genome shotgun (WGS) entry which is preliminary data.</text>
</comment>
<dbReference type="PROSITE" id="PS51257">
    <property type="entry name" value="PROKAR_LIPOPROTEIN"/>
    <property type="match status" value="1"/>
</dbReference>
<name>A0A948X964_9BACT</name>
<dbReference type="InterPro" id="IPR025112">
    <property type="entry name" value="PCMD"/>
</dbReference>
<reference evidence="2" key="1">
    <citation type="journal article" date="2021" name="PeerJ">
        <title>Extensive microbial diversity within the chicken gut microbiome revealed by metagenomics and culture.</title>
        <authorList>
            <person name="Gilroy R."/>
            <person name="Ravi A."/>
            <person name="Getino M."/>
            <person name="Pursley I."/>
            <person name="Horton D.L."/>
            <person name="Alikhan N.F."/>
            <person name="Baker D."/>
            <person name="Gharbi K."/>
            <person name="Hall N."/>
            <person name="Watson M."/>
            <person name="Adriaenssens E.M."/>
            <person name="Foster-Nyarko E."/>
            <person name="Jarju S."/>
            <person name="Secka A."/>
            <person name="Antonio M."/>
            <person name="Oren A."/>
            <person name="Chaudhuri R.R."/>
            <person name="La Ragione R."/>
            <person name="Hildebrand F."/>
            <person name="Pallen M.J."/>
        </authorList>
    </citation>
    <scope>NUCLEOTIDE SEQUENCE</scope>
    <source>
        <strain evidence="2">8470</strain>
    </source>
</reference>
<organism evidence="2 3">
    <name type="scientific">Candidatus Phocaeicola excrementipullorum</name>
    <dbReference type="NCBI Taxonomy" id="2838731"/>
    <lineage>
        <taxon>Bacteria</taxon>
        <taxon>Pseudomonadati</taxon>
        <taxon>Bacteroidota</taxon>
        <taxon>Bacteroidia</taxon>
        <taxon>Bacteroidales</taxon>
        <taxon>Bacteroidaceae</taxon>
        <taxon>Phocaeicola</taxon>
    </lineage>
</organism>
<dbReference type="InterPro" id="IPR003961">
    <property type="entry name" value="FN3_dom"/>
</dbReference>
<reference evidence="2" key="2">
    <citation type="submission" date="2021-04" db="EMBL/GenBank/DDBJ databases">
        <authorList>
            <person name="Gilroy R."/>
        </authorList>
    </citation>
    <scope>NUCLEOTIDE SEQUENCE</scope>
    <source>
        <strain evidence="2">8470</strain>
    </source>
</reference>
<protein>
    <submittedName>
        <fullName evidence="2">DUF4493 domain-containing protein</fullName>
    </submittedName>
</protein>
<dbReference type="Gene3D" id="2.60.120.890">
    <property type="entry name" value="BT2081, beta-jelly-roll domain"/>
    <property type="match status" value="1"/>
</dbReference>
<feature type="domain" description="Putative carbohydrate metabolism" evidence="1">
    <location>
        <begin position="517"/>
        <end position="729"/>
    </location>
</feature>
<gene>
    <name evidence="2" type="ORF">H9928_11890</name>
</gene>